<name>A0A3A9YA25_9ACTN</name>
<evidence type="ECO:0000313" key="3">
    <source>
        <dbReference type="Proteomes" id="UP000275865"/>
    </source>
</evidence>
<proteinExistence type="predicted"/>
<dbReference type="EMBL" id="RAZT01000004">
    <property type="protein sequence ID" value="RKN33972.1"/>
    <property type="molecule type" value="Genomic_DNA"/>
</dbReference>
<gene>
    <name evidence="2" type="ORF">D7044_09770</name>
</gene>
<dbReference type="SUPFAM" id="SSF56112">
    <property type="entry name" value="Protein kinase-like (PK-like)"/>
    <property type="match status" value="1"/>
</dbReference>
<keyword evidence="2" id="KW-0808">Transferase</keyword>
<dbReference type="Pfam" id="PF01636">
    <property type="entry name" value="APH"/>
    <property type="match status" value="1"/>
</dbReference>
<reference evidence="2 3" key="1">
    <citation type="submission" date="2018-09" db="EMBL/GenBank/DDBJ databases">
        <title>Micromonospora sp. nov. MS1-9, isolated from a root of Musa sp.</title>
        <authorList>
            <person name="Kuncharoen N."/>
            <person name="Kudo T."/>
            <person name="Ohkuma M."/>
            <person name="Yuki M."/>
            <person name="Tanasupawat S."/>
        </authorList>
    </citation>
    <scope>NUCLEOTIDE SEQUENCE [LARGE SCALE GENOMIC DNA]</scope>
    <source>
        <strain evidence="2 3">MS1-9</strain>
    </source>
</reference>
<dbReference type="Gene3D" id="3.30.200.20">
    <property type="entry name" value="Phosphorylase Kinase, domain 1"/>
    <property type="match status" value="1"/>
</dbReference>
<evidence type="ECO:0000313" key="2">
    <source>
        <dbReference type="EMBL" id="RKN33972.1"/>
    </source>
</evidence>
<evidence type="ECO:0000259" key="1">
    <source>
        <dbReference type="Pfam" id="PF01636"/>
    </source>
</evidence>
<dbReference type="InterPro" id="IPR011009">
    <property type="entry name" value="Kinase-like_dom_sf"/>
</dbReference>
<dbReference type="GO" id="GO:0016740">
    <property type="term" value="F:transferase activity"/>
    <property type="evidence" value="ECO:0007669"/>
    <property type="project" value="UniProtKB-KW"/>
</dbReference>
<dbReference type="RefSeq" id="WP_120688602.1">
    <property type="nucleotide sequence ID" value="NZ_RAZT01000004.1"/>
</dbReference>
<sequence>MIDKPDVDERLLATEVAAAWAVDLTSLTFMPVGLDGHAWAYRVETSEGGRYFLKLRHGEFGRAATRLPGFLRAQGVRQVVAPIDLPDGGSSHGFGAYQLLLYPFHDGGSRWGRGLTDRQWTEYGEFLGRLHAVAPSADIAADLPSETYRSNAGERLRLLGGQAAASEALGAFWARYGAALHRLSETVEQLAGHVPPGRHVICHADIHPGNLIADGDGPLHVVDWDAPILAPRERDLMFVYSQDFGDHPINAHRAALFRTGYGPYEVDRTTLSYYRGERHLDDAAAFLDGILNSAASPESRANDLHWLTRIAETVADPSYAA</sequence>
<feature type="domain" description="Aminoglycoside phosphotransferase" evidence="1">
    <location>
        <begin position="40"/>
        <end position="262"/>
    </location>
</feature>
<dbReference type="Gene3D" id="1.20.58.840">
    <property type="match status" value="1"/>
</dbReference>
<organism evidence="2 3">
    <name type="scientific">Micromonospora musae</name>
    <dbReference type="NCBI Taxonomy" id="1894970"/>
    <lineage>
        <taxon>Bacteria</taxon>
        <taxon>Bacillati</taxon>
        <taxon>Actinomycetota</taxon>
        <taxon>Actinomycetes</taxon>
        <taxon>Micromonosporales</taxon>
        <taxon>Micromonosporaceae</taxon>
        <taxon>Micromonospora</taxon>
    </lineage>
</organism>
<dbReference type="AlphaFoldDB" id="A0A3A9YA25"/>
<comment type="caution">
    <text evidence="2">The sequence shown here is derived from an EMBL/GenBank/DDBJ whole genome shotgun (WGS) entry which is preliminary data.</text>
</comment>
<dbReference type="Gene3D" id="1.10.510.10">
    <property type="entry name" value="Transferase(Phosphotransferase) domain 1"/>
    <property type="match status" value="1"/>
</dbReference>
<protein>
    <submittedName>
        <fullName evidence="2">Aminoglycoside phosphotransferase family protein</fullName>
    </submittedName>
</protein>
<accession>A0A3A9YA25</accession>
<dbReference type="Proteomes" id="UP000275865">
    <property type="component" value="Unassembled WGS sequence"/>
</dbReference>
<dbReference type="InterPro" id="IPR002575">
    <property type="entry name" value="Aminoglycoside_PTrfase"/>
</dbReference>